<evidence type="ECO:0000313" key="2">
    <source>
        <dbReference type="EMBL" id="WCZ32693.1"/>
    </source>
</evidence>
<name>A0ABY7U7L6_9CORY</name>
<evidence type="ECO:0000313" key="3">
    <source>
        <dbReference type="Proteomes" id="UP001220064"/>
    </source>
</evidence>
<sequence length="169" mass="17363">MTVGSGNFLPELVQRYLLQRAGVTCPVRETCATLSEVCGDGQLPKDAVVVVAADGSAGIGKKAPLAAVPGAEEADKWCQALLAGASSLPPSDGAGPGGDACPTGEGCPGEASQTADWLRARGVDEAGVWEELRQVMADTSPRAELVRADSSLGVARYVARWEILGLEVN</sequence>
<feature type="region of interest" description="Disordered" evidence="1">
    <location>
        <begin position="88"/>
        <end position="111"/>
    </location>
</feature>
<evidence type="ECO:0000256" key="1">
    <source>
        <dbReference type="SAM" id="MobiDB-lite"/>
    </source>
</evidence>
<accession>A0ABY7U7L6</accession>
<organism evidence="2 3">
    <name type="scientific">Corynebacterium massiliense DSM 45435</name>
    <dbReference type="NCBI Taxonomy" id="1121364"/>
    <lineage>
        <taxon>Bacteria</taxon>
        <taxon>Bacillati</taxon>
        <taxon>Actinomycetota</taxon>
        <taxon>Actinomycetes</taxon>
        <taxon>Mycobacteriales</taxon>
        <taxon>Corynebacteriaceae</taxon>
        <taxon>Corynebacterium</taxon>
    </lineage>
</organism>
<dbReference type="Proteomes" id="UP001220064">
    <property type="component" value="Chromosome"/>
</dbReference>
<proteinExistence type="predicted"/>
<gene>
    <name evidence="2" type="ORF">CMASS_06295</name>
</gene>
<keyword evidence="3" id="KW-1185">Reference proteome</keyword>
<dbReference type="EMBL" id="CP063189">
    <property type="protein sequence ID" value="WCZ32693.1"/>
    <property type="molecule type" value="Genomic_DNA"/>
</dbReference>
<protein>
    <submittedName>
        <fullName evidence="2">Uncharacterized protein</fullName>
    </submittedName>
</protein>
<reference evidence="2 3" key="1">
    <citation type="submission" date="2020-10" db="EMBL/GenBank/DDBJ databases">
        <title>Complete genome sequence of Corynebacterium massiliense DSM 45435, type strain of Corynebacterium massiliense.</title>
        <authorList>
            <person name="Busche T."/>
            <person name="Kalinowski J."/>
            <person name="Ruckert C."/>
        </authorList>
    </citation>
    <scope>NUCLEOTIDE SEQUENCE [LARGE SCALE GENOMIC DNA]</scope>
    <source>
        <strain evidence="2 3">DSM 45435</strain>
    </source>
</reference>